<reference evidence="4" key="1">
    <citation type="journal article" date="2021" name="PeerJ">
        <title>Extensive microbial diversity within the chicken gut microbiome revealed by metagenomics and culture.</title>
        <authorList>
            <person name="Gilroy R."/>
            <person name="Ravi A."/>
            <person name="Getino M."/>
            <person name="Pursley I."/>
            <person name="Horton D.L."/>
            <person name="Alikhan N.F."/>
            <person name="Baker D."/>
            <person name="Gharbi K."/>
            <person name="Hall N."/>
            <person name="Watson M."/>
            <person name="Adriaenssens E.M."/>
            <person name="Foster-Nyarko E."/>
            <person name="Jarju S."/>
            <person name="Secka A."/>
            <person name="Antonio M."/>
            <person name="Oren A."/>
            <person name="Chaudhuri R.R."/>
            <person name="La Ragione R."/>
            <person name="Hildebrand F."/>
            <person name="Pallen M.J."/>
        </authorList>
    </citation>
    <scope>NUCLEOTIDE SEQUENCE</scope>
    <source>
        <strain evidence="4">ChiHjej12B11-9195</strain>
    </source>
</reference>
<dbReference type="PANTHER" id="PTHR30373:SF2">
    <property type="entry name" value="UPF0603 PROTEIN YGCG"/>
    <property type="match status" value="1"/>
</dbReference>
<sequence>MNPQTDSTSPQIRNKKPTRRLAALPALAAAGVLALTPLTMTAAEAADLPAAPASGNIRDDANLLTDAEENTLNDIIDQKNRGTDRARFAIYTTDQSPGDLPDYATDLGNAWGVGDQGKDNGAVLVIDMEGRETFIAVADGAGNYISDSEAETIANDVLGPYLTDGNYAAGLETTIDEIYAAAETESADSNLILWGILGTLGAVAAIIVGWVFRDYRKVKRAAEDEMRRAQEENPGLSIPDDMRRDYIKYRYANRTAPVDPDQREAELAEQEAENKETYTRYAPTFSTWLPLYATMPHLYSGSNHVPENSGASGGSFSGGSSFGGGGGFSGGGGGGRF</sequence>
<evidence type="ECO:0000259" key="3">
    <source>
        <dbReference type="Pfam" id="PF04536"/>
    </source>
</evidence>
<evidence type="ECO:0000256" key="1">
    <source>
        <dbReference type="SAM" id="Phobius"/>
    </source>
</evidence>
<evidence type="ECO:0000313" key="5">
    <source>
        <dbReference type="Proteomes" id="UP000824134"/>
    </source>
</evidence>
<keyword evidence="1" id="KW-0472">Membrane</keyword>
<name>A0A9D1ZS10_9MICC</name>
<reference evidence="4" key="2">
    <citation type="submission" date="2021-04" db="EMBL/GenBank/DDBJ databases">
        <authorList>
            <person name="Gilroy R."/>
        </authorList>
    </citation>
    <scope>NUCLEOTIDE SEQUENCE</scope>
    <source>
        <strain evidence="4">ChiHjej12B11-9195</strain>
    </source>
</reference>
<evidence type="ECO:0000313" key="4">
    <source>
        <dbReference type="EMBL" id="HIY94690.1"/>
    </source>
</evidence>
<dbReference type="PANTHER" id="PTHR30373">
    <property type="entry name" value="UPF0603 PROTEIN YGCG"/>
    <property type="match status" value="1"/>
</dbReference>
<evidence type="ECO:0000256" key="2">
    <source>
        <dbReference type="SAM" id="SignalP"/>
    </source>
</evidence>
<feature type="chain" id="PRO_5039356849" evidence="2">
    <location>
        <begin position="46"/>
        <end position="337"/>
    </location>
</feature>
<gene>
    <name evidence="4" type="ORF">H9821_03360</name>
</gene>
<organism evidence="4 5">
    <name type="scientific">Candidatus Rothia avicola</name>
    <dbReference type="NCBI Taxonomy" id="2840478"/>
    <lineage>
        <taxon>Bacteria</taxon>
        <taxon>Bacillati</taxon>
        <taxon>Actinomycetota</taxon>
        <taxon>Actinomycetes</taxon>
        <taxon>Micrococcales</taxon>
        <taxon>Micrococcaceae</taxon>
        <taxon>Rothia</taxon>
    </lineage>
</organism>
<keyword evidence="1" id="KW-1133">Transmembrane helix</keyword>
<keyword evidence="2" id="KW-0732">Signal</keyword>
<dbReference type="Proteomes" id="UP000824134">
    <property type="component" value="Unassembled WGS sequence"/>
</dbReference>
<dbReference type="Gene3D" id="3.10.310.50">
    <property type="match status" value="1"/>
</dbReference>
<proteinExistence type="predicted"/>
<comment type="caution">
    <text evidence="4">The sequence shown here is derived from an EMBL/GenBank/DDBJ whole genome shotgun (WGS) entry which is preliminary data.</text>
</comment>
<feature type="transmembrane region" description="Helical" evidence="1">
    <location>
        <begin position="191"/>
        <end position="212"/>
    </location>
</feature>
<feature type="signal peptide" evidence="2">
    <location>
        <begin position="1"/>
        <end position="45"/>
    </location>
</feature>
<dbReference type="InterPro" id="IPR007621">
    <property type="entry name" value="TPM_dom"/>
</dbReference>
<dbReference type="Pfam" id="PF04536">
    <property type="entry name" value="TPM_phosphatase"/>
    <property type="match status" value="1"/>
</dbReference>
<keyword evidence="1" id="KW-0812">Transmembrane</keyword>
<feature type="domain" description="TPM" evidence="3">
    <location>
        <begin position="58"/>
        <end position="180"/>
    </location>
</feature>
<accession>A0A9D1ZS10</accession>
<dbReference type="EMBL" id="DXCN01000030">
    <property type="protein sequence ID" value="HIY94690.1"/>
    <property type="molecule type" value="Genomic_DNA"/>
</dbReference>
<protein>
    <submittedName>
        <fullName evidence="4">TPM domain-containing protein</fullName>
    </submittedName>
</protein>
<dbReference type="AlphaFoldDB" id="A0A9D1ZS10"/>